<sequence>MNGRKAVMRKAPLELRGPSRVILKSAIRIGSGNNHNIEALEEARYNAESLLPSGRTGTLGDFAVLELVCILFTLVLQYTHKYLVKTDRFFARPRRIMRIFG</sequence>
<protein>
    <submittedName>
        <fullName evidence="2">Uncharacterized protein</fullName>
    </submittedName>
</protein>
<dbReference type="RefSeq" id="XP_028470324.1">
    <property type="nucleotide sequence ID" value="XM_028608581.1"/>
</dbReference>
<gene>
    <name evidence="2" type="ORF">SODALDRAFT_287840</name>
</gene>
<reference evidence="2 3" key="1">
    <citation type="journal article" date="2018" name="Mol. Ecol.">
        <title>The obligate alkalophilic soda-lake fungus Sodiomyces alkalinus has shifted to a protein diet.</title>
        <authorList>
            <person name="Grum-Grzhimaylo A.A."/>
            <person name="Falkoski D.L."/>
            <person name="van den Heuvel J."/>
            <person name="Valero-Jimenez C.A."/>
            <person name="Min B."/>
            <person name="Choi I.G."/>
            <person name="Lipzen A."/>
            <person name="Daum C.G."/>
            <person name="Aanen D.K."/>
            <person name="Tsang A."/>
            <person name="Henrissat B."/>
            <person name="Bilanenko E.N."/>
            <person name="de Vries R.P."/>
            <person name="van Kan J.A.L."/>
            <person name="Grigoriev I.V."/>
            <person name="Debets A.J.M."/>
        </authorList>
    </citation>
    <scope>NUCLEOTIDE SEQUENCE [LARGE SCALE GENOMIC DNA]</scope>
    <source>
        <strain evidence="2 3">F11</strain>
    </source>
</reference>
<dbReference type="AlphaFoldDB" id="A0A3N2Q783"/>
<keyword evidence="3" id="KW-1185">Reference proteome</keyword>
<name>A0A3N2Q783_SODAK</name>
<proteinExistence type="predicted"/>
<organism evidence="2 3">
    <name type="scientific">Sodiomyces alkalinus (strain CBS 110278 / VKM F-3762 / F11)</name>
    <name type="common">Alkaliphilic filamentous fungus</name>
    <dbReference type="NCBI Taxonomy" id="1314773"/>
    <lineage>
        <taxon>Eukaryota</taxon>
        <taxon>Fungi</taxon>
        <taxon>Dikarya</taxon>
        <taxon>Ascomycota</taxon>
        <taxon>Pezizomycotina</taxon>
        <taxon>Sordariomycetes</taxon>
        <taxon>Hypocreomycetidae</taxon>
        <taxon>Glomerellales</taxon>
        <taxon>Plectosphaerellaceae</taxon>
        <taxon>Sodiomyces</taxon>
    </lineage>
</organism>
<keyword evidence="1" id="KW-0812">Transmembrane</keyword>
<dbReference type="Proteomes" id="UP000272025">
    <property type="component" value="Unassembled WGS sequence"/>
</dbReference>
<dbReference type="GeneID" id="39577059"/>
<keyword evidence="1" id="KW-1133">Transmembrane helix</keyword>
<evidence type="ECO:0000313" key="3">
    <source>
        <dbReference type="Proteomes" id="UP000272025"/>
    </source>
</evidence>
<keyword evidence="1" id="KW-0472">Membrane</keyword>
<evidence type="ECO:0000256" key="1">
    <source>
        <dbReference type="SAM" id="Phobius"/>
    </source>
</evidence>
<evidence type="ECO:0000313" key="2">
    <source>
        <dbReference type="EMBL" id="ROT42518.1"/>
    </source>
</evidence>
<accession>A0A3N2Q783</accession>
<dbReference type="EMBL" id="ML119051">
    <property type="protein sequence ID" value="ROT42518.1"/>
    <property type="molecule type" value="Genomic_DNA"/>
</dbReference>
<feature type="transmembrane region" description="Helical" evidence="1">
    <location>
        <begin position="59"/>
        <end position="79"/>
    </location>
</feature>